<comment type="caution">
    <text evidence="2">The sequence shown here is derived from an EMBL/GenBank/DDBJ whole genome shotgun (WGS) entry which is preliminary data.</text>
</comment>
<keyword evidence="3" id="KW-1185">Reference proteome</keyword>
<sequence length="229" mass="25302">MNRRPPSTGIDFDRLGSGNSFNSIEACSFQLDNLQISRVSPNNTTSTQAQQRWAGYPVHHCRPRPLLHVPGPLRCSPITEEDSSEGPVKKRSSVASSCPWPKDPMSLRNDTCDERQRKKRKQHRDDLPLDLSLARIMPSPVPVAFPKPPRSRVDSAALETTSLDDAVSQHSSVASSEGVEESLPIIQPDRFQYLLDFLRQAPASNRSPPTRFVGSPVGSTGSSGRHDRL</sequence>
<evidence type="ECO:0000313" key="3">
    <source>
        <dbReference type="Proteomes" id="UP001153069"/>
    </source>
</evidence>
<proteinExistence type="predicted"/>
<name>A0A9N8DD33_9STRA</name>
<feature type="region of interest" description="Disordered" evidence="1">
    <location>
        <begin position="77"/>
        <end position="133"/>
    </location>
</feature>
<evidence type="ECO:0000256" key="1">
    <source>
        <dbReference type="SAM" id="MobiDB-lite"/>
    </source>
</evidence>
<dbReference type="AlphaFoldDB" id="A0A9N8DD33"/>
<dbReference type="EMBL" id="CAICTM010000090">
    <property type="protein sequence ID" value="CAB9500763.1"/>
    <property type="molecule type" value="Genomic_DNA"/>
</dbReference>
<organism evidence="2 3">
    <name type="scientific">Seminavis robusta</name>
    <dbReference type="NCBI Taxonomy" id="568900"/>
    <lineage>
        <taxon>Eukaryota</taxon>
        <taxon>Sar</taxon>
        <taxon>Stramenopiles</taxon>
        <taxon>Ochrophyta</taxon>
        <taxon>Bacillariophyta</taxon>
        <taxon>Bacillariophyceae</taxon>
        <taxon>Bacillariophycidae</taxon>
        <taxon>Naviculales</taxon>
        <taxon>Naviculaceae</taxon>
        <taxon>Seminavis</taxon>
    </lineage>
</organism>
<evidence type="ECO:0000313" key="2">
    <source>
        <dbReference type="EMBL" id="CAB9500763.1"/>
    </source>
</evidence>
<accession>A0A9N8DD33</accession>
<dbReference type="Proteomes" id="UP001153069">
    <property type="component" value="Unassembled WGS sequence"/>
</dbReference>
<feature type="compositionally biased region" description="Low complexity" evidence="1">
    <location>
        <begin position="213"/>
        <end position="223"/>
    </location>
</feature>
<gene>
    <name evidence="2" type="ORF">SEMRO_91_G047780.1</name>
</gene>
<feature type="region of interest" description="Disordered" evidence="1">
    <location>
        <begin position="202"/>
        <end position="229"/>
    </location>
</feature>
<protein>
    <submittedName>
        <fullName evidence="2">Uncharacterized protein</fullName>
    </submittedName>
</protein>
<reference evidence="2" key="1">
    <citation type="submission" date="2020-06" db="EMBL/GenBank/DDBJ databases">
        <authorList>
            <consortium name="Plant Systems Biology data submission"/>
        </authorList>
    </citation>
    <scope>NUCLEOTIDE SEQUENCE</scope>
    <source>
        <strain evidence="2">D6</strain>
    </source>
</reference>